<reference evidence="1 2" key="1">
    <citation type="submission" date="2018-07" db="EMBL/GenBank/DDBJ databases">
        <title>A high quality draft genome assembly of the barn swallow (H. rustica rustica).</title>
        <authorList>
            <person name="Formenti G."/>
            <person name="Chiara M."/>
            <person name="Poveda L."/>
            <person name="Francoijs K.-J."/>
            <person name="Bonisoli-Alquati A."/>
            <person name="Canova L."/>
            <person name="Gianfranceschi L."/>
            <person name="Horner D.S."/>
            <person name="Saino N."/>
        </authorList>
    </citation>
    <scope>NUCLEOTIDE SEQUENCE [LARGE SCALE GENOMIC DNA]</scope>
    <source>
        <strain evidence="1">Chelidonia</strain>
        <tissue evidence="1">Blood</tissue>
    </source>
</reference>
<dbReference type="InterPro" id="IPR036691">
    <property type="entry name" value="Endo/exonu/phosph_ase_sf"/>
</dbReference>
<keyword evidence="2" id="KW-1185">Reference proteome</keyword>
<dbReference type="Proteomes" id="UP000269221">
    <property type="component" value="Unassembled WGS sequence"/>
</dbReference>
<dbReference type="STRING" id="333673.A0A3M0K6S3"/>
<dbReference type="AlphaFoldDB" id="A0A3M0K6S3"/>
<proteinExistence type="predicted"/>
<evidence type="ECO:0000313" key="1">
    <source>
        <dbReference type="EMBL" id="RMC06994.1"/>
    </source>
</evidence>
<comment type="caution">
    <text evidence="1">The sequence shown here is derived from an EMBL/GenBank/DDBJ whole genome shotgun (WGS) entry which is preliminary data.</text>
</comment>
<name>A0A3M0K6S3_HIRRU</name>
<dbReference type="Gene3D" id="3.60.10.10">
    <property type="entry name" value="Endonuclease/exonuclease/phosphatase"/>
    <property type="match status" value="1"/>
</dbReference>
<sequence>MAAEESMRNKKQELKTLAQRFDIIDISETWWNECCDWSALLDVSRLFRSERQDRRGRGVALYVTEELERMELTVGNGTVESLWISGDKEDKKLFLHLSRERVHMLCFGNSKCVSHFRKKIIEEQHDRAHIINTHKKGVTGKVFQPHDHFYGPHLDLLNRPTPQGVIIQIPLGGITFFYEIKCITQLGVICRLADGEVYSIIYVINEDSKKY</sequence>
<dbReference type="EMBL" id="QRBI01000120">
    <property type="protein sequence ID" value="RMC06994.1"/>
    <property type="molecule type" value="Genomic_DNA"/>
</dbReference>
<accession>A0A3M0K6S3</accession>
<dbReference type="OrthoDB" id="8015569at2759"/>
<protein>
    <submittedName>
        <fullName evidence="1">Uncharacterized protein</fullName>
    </submittedName>
</protein>
<evidence type="ECO:0000313" key="2">
    <source>
        <dbReference type="Proteomes" id="UP000269221"/>
    </source>
</evidence>
<gene>
    <name evidence="1" type="ORF">DUI87_16447</name>
</gene>
<organism evidence="1 2">
    <name type="scientific">Hirundo rustica rustica</name>
    <dbReference type="NCBI Taxonomy" id="333673"/>
    <lineage>
        <taxon>Eukaryota</taxon>
        <taxon>Metazoa</taxon>
        <taxon>Chordata</taxon>
        <taxon>Craniata</taxon>
        <taxon>Vertebrata</taxon>
        <taxon>Euteleostomi</taxon>
        <taxon>Archelosauria</taxon>
        <taxon>Archosauria</taxon>
        <taxon>Dinosauria</taxon>
        <taxon>Saurischia</taxon>
        <taxon>Theropoda</taxon>
        <taxon>Coelurosauria</taxon>
        <taxon>Aves</taxon>
        <taxon>Neognathae</taxon>
        <taxon>Neoaves</taxon>
        <taxon>Telluraves</taxon>
        <taxon>Australaves</taxon>
        <taxon>Passeriformes</taxon>
        <taxon>Sylvioidea</taxon>
        <taxon>Hirundinidae</taxon>
        <taxon>Hirundo</taxon>
    </lineage>
</organism>